<dbReference type="InterPro" id="IPR037185">
    <property type="entry name" value="EmrE-like"/>
</dbReference>
<dbReference type="PANTHER" id="PTHR42920">
    <property type="entry name" value="OS03G0707200 PROTEIN-RELATED"/>
    <property type="match status" value="1"/>
</dbReference>
<proteinExistence type="predicted"/>
<keyword evidence="9" id="KW-1185">Reference proteome</keyword>
<gene>
    <name evidence="8" type="ORF">ACFOOG_12945</name>
</gene>
<evidence type="ECO:0000259" key="7">
    <source>
        <dbReference type="Pfam" id="PF00892"/>
    </source>
</evidence>
<protein>
    <submittedName>
        <fullName evidence="8">DMT family transporter</fullName>
    </submittedName>
</protein>
<dbReference type="EMBL" id="JBHRYR010000003">
    <property type="protein sequence ID" value="MFC3853743.1"/>
    <property type="molecule type" value="Genomic_DNA"/>
</dbReference>
<reference evidence="9" key="1">
    <citation type="journal article" date="2019" name="Int. J. Syst. Evol. Microbiol.">
        <title>The Global Catalogue of Microorganisms (GCM) 10K type strain sequencing project: providing services to taxonomists for standard genome sequencing and annotation.</title>
        <authorList>
            <consortium name="The Broad Institute Genomics Platform"/>
            <consortium name="The Broad Institute Genome Sequencing Center for Infectious Disease"/>
            <person name="Wu L."/>
            <person name="Ma J."/>
        </authorList>
    </citation>
    <scope>NUCLEOTIDE SEQUENCE [LARGE SCALE GENOMIC DNA]</scope>
    <source>
        <strain evidence="9">IBRC 10765</strain>
    </source>
</reference>
<feature type="domain" description="EamA" evidence="7">
    <location>
        <begin position="7"/>
        <end position="137"/>
    </location>
</feature>
<dbReference type="Gene3D" id="1.10.3730.20">
    <property type="match status" value="1"/>
</dbReference>
<evidence type="ECO:0000256" key="3">
    <source>
        <dbReference type="ARBA" id="ARBA00022692"/>
    </source>
</evidence>
<sequence length="294" mass="31934">MLSNAIKADLYLLLVTFIAALGWVLSREALAAMTPLFFMGVRFTGAGLILALLGGNALMRLSRQDWYRGLLTGSVNALAMACWIIGLSLTENLGIAAFLNSLGVVFIPVVARLFFHASITVSTWVAVAVALIGLVLLRVEGGFALAPSDVFFLLSALIFSVQFNLNSRFVKRIPALPLTAIQLFVTGVFCTLLSWWLEPSPTRVGGSIIAIVLTSILFATCFRFWLQVKAQSLSTVGHAAVILTLEPIWTSLVGVWIYSEGMSALQVLGCMFIFCGLLISRWRVLFCRPLPVTG</sequence>
<keyword evidence="3 6" id="KW-0812">Transmembrane</keyword>
<evidence type="ECO:0000256" key="4">
    <source>
        <dbReference type="ARBA" id="ARBA00022989"/>
    </source>
</evidence>
<feature type="transmembrane region" description="Helical" evidence="6">
    <location>
        <begin position="264"/>
        <end position="282"/>
    </location>
</feature>
<evidence type="ECO:0000256" key="5">
    <source>
        <dbReference type="ARBA" id="ARBA00023136"/>
    </source>
</evidence>
<keyword evidence="2" id="KW-1003">Cell membrane</keyword>
<evidence type="ECO:0000256" key="2">
    <source>
        <dbReference type="ARBA" id="ARBA00022475"/>
    </source>
</evidence>
<comment type="caution">
    <text evidence="8">The sequence shown here is derived from an EMBL/GenBank/DDBJ whole genome shotgun (WGS) entry which is preliminary data.</text>
</comment>
<dbReference type="InterPro" id="IPR051258">
    <property type="entry name" value="Diverse_Substrate_Transporter"/>
</dbReference>
<name>A0ABV7ZZ14_9GAMM</name>
<evidence type="ECO:0000256" key="1">
    <source>
        <dbReference type="ARBA" id="ARBA00004651"/>
    </source>
</evidence>
<evidence type="ECO:0000313" key="9">
    <source>
        <dbReference type="Proteomes" id="UP001595617"/>
    </source>
</evidence>
<dbReference type="RefSeq" id="WP_380697182.1">
    <property type="nucleotide sequence ID" value="NZ_JBHRYR010000003.1"/>
</dbReference>
<accession>A0ABV7ZZ14</accession>
<feature type="transmembrane region" description="Helical" evidence="6">
    <location>
        <begin position="175"/>
        <end position="196"/>
    </location>
</feature>
<dbReference type="InterPro" id="IPR000620">
    <property type="entry name" value="EamA_dom"/>
</dbReference>
<dbReference type="SUPFAM" id="SSF103481">
    <property type="entry name" value="Multidrug resistance efflux transporter EmrE"/>
    <property type="match status" value="2"/>
</dbReference>
<feature type="transmembrane region" description="Helical" evidence="6">
    <location>
        <begin position="70"/>
        <end position="89"/>
    </location>
</feature>
<dbReference type="Pfam" id="PF00892">
    <property type="entry name" value="EamA"/>
    <property type="match status" value="2"/>
</dbReference>
<feature type="transmembrane region" description="Helical" evidence="6">
    <location>
        <begin position="145"/>
        <end position="163"/>
    </location>
</feature>
<feature type="transmembrane region" description="Helical" evidence="6">
    <location>
        <begin position="208"/>
        <end position="226"/>
    </location>
</feature>
<organism evidence="8 9">
    <name type="scientific">Saccharospirillum mangrovi</name>
    <dbReference type="NCBI Taxonomy" id="2161747"/>
    <lineage>
        <taxon>Bacteria</taxon>
        <taxon>Pseudomonadati</taxon>
        <taxon>Pseudomonadota</taxon>
        <taxon>Gammaproteobacteria</taxon>
        <taxon>Oceanospirillales</taxon>
        <taxon>Saccharospirillaceae</taxon>
        <taxon>Saccharospirillum</taxon>
    </lineage>
</organism>
<feature type="transmembrane region" description="Helical" evidence="6">
    <location>
        <begin position="121"/>
        <end position="139"/>
    </location>
</feature>
<dbReference type="PANTHER" id="PTHR42920:SF5">
    <property type="entry name" value="EAMA DOMAIN-CONTAINING PROTEIN"/>
    <property type="match status" value="1"/>
</dbReference>
<keyword evidence="4 6" id="KW-1133">Transmembrane helix</keyword>
<comment type="subcellular location">
    <subcellularLocation>
        <location evidence="1">Cell membrane</location>
        <topology evidence="1">Multi-pass membrane protein</topology>
    </subcellularLocation>
</comment>
<evidence type="ECO:0000256" key="6">
    <source>
        <dbReference type="SAM" id="Phobius"/>
    </source>
</evidence>
<feature type="transmembrane region" description="Helical" evidence="6">
    <location>
        <begin position="238"/>
        <end position="258"/>
    </location>
</feature>
<dbReference type="Proteomes" id="UP001595617">
    <property type="component" value="Unassembled WGS sequence"/>
</dbReference>
<feature type="domain" description="EamA" evidence="7">
    <location>
        <begin position="149"/>
        <end position="280"/>
    </location>
</feature>
<evidence type="ECO:0000313" key="8">
    <source>
        <dbReference type="EMBL" id="MFC3853743.1"/>
    </source>
</evidence>
<feature type="transmembrane region" description="Helical" evidence="6">
    <location>
        <begin position="36"/>
        <end position="58"/>
    </location>
</feature>
<keyword evidence="5 6" id="KW-0472">Membrane</keyword>